<gene>
    <name evidence="9" type="ORF">H8718_13120</name>
</gene>
<dbReference type="Pfam" id="PF13495">
    <property type="entry name" value="Phage_int_SAM_4"/>
    <property type="match status" value="1"/>
</dbReference>
<dbReference type="Pfam" id="PF00589">
    <property type="entry name" value="Phage_integrase"/>
    <property type="match status" value="1"/>
</dbReference>
<dbReference type="InterPro" id="IPR044068">
    <property type="entry name" value="CB"/>
</dbReference>
<dbReference type="InterPro" id="IPR004107">
    <property type="entry name" value="Integrase_SAM-like_N"/>
</dbReference>
<comment type="similarity">
    <text evidence="2">Belongs to the 'phage' integrase family.</text>
</comment>
<proteinExistence type="inferred from homology"/>
<comment type="function">
    <text evidence="1">Site-specific tyrosine recombinase, which acts by catalyzing the cutting and rejoining of the recombining DNA molecules.</text>
</comment>
<dbReference type="PROSITE" id="PS51900">
    <property type="entry name" value="CB"/>
    <property type="match status" value="1"/>
</dbReference>
<dbReference type="GO" id="GO:0015074">
    <property type="term" value="P:DNA integration"/>
    <property type="evidence" value="ECO:0007669"/>
    <property type="project" value="UniProtKB-KW"/>
</dbReference>
<evidence type="ECO:0000259" key="8">
    <source>
        <dbReference type="PROSITE" id="PS51900"/>
    </source>
</evidence>
<comment type="caution">
    <text evidence="9">The sequence shown here is derived from an EMBL/GenBank/DDBJ whole genome shotgun (WGS) entry which is preliminary data.</text>
</comment>
<dbReference type="RefSeq" id="WP_249333244.1">
    <property type="nucleotide sequence ID" value="NZ_JACRSY010000021.1"/>
</dbReference>
<dbReference type="InterPro" id="IPR011010">
    <property type="entry name" value="DNA_brk_join_enz"/>
</dbReference>
<keyword evidence="10" id="KW-1185">Reference proteome</keyword>
<keyword evidence="5" id="KW-0233">DNA recombination</keyword>
<evidence type="ECO:0000256" key="1">
    <source>
        <dbReference type="ARBA" id="ARBA00003283"/>
    </source>
</evidence>
<evidence type="ECO:0000256" key="3">
    <source>
        <dbReference type="ARBA" id="ARBA00022908"/>
    </source>
</evidence>
<dbReference type="Gene3D" id="1.10.150.130">
    <property type="match status" value="1"/>
</dbReference>
<evidence type="ECO:0000256" key="5">
    <source>
        <dbReference type="ARBA" id="ARBA00023172"/>
    </source>
</evidence>
<dbReference type="InterPro" id="IPR010998">
    <property type="entry name" value="Integrase_recombinase_N"/>
</dbReference>
<dbReference type="EMBL" id="JACRSY010000021">
    <property type="protein sequence ID" value="MBC8580470.1"/>
    <property type="molecule type" value="Genomic_DNA"/>
</dbReference>
<dbReference type="PANTHER" id="PTHR30349">
    <property type="entry name" value="PHAGE INTEGRASE-RELATED"/>
    <property type="match status" value="1"/>
</dbReference>
<keyword evidence="4 6" id="KW-0238">DNA-binding</keyword>
<dbReference type="InterPro" id="IPR002104">
    <property type="entry name" value="Integrase_catalytic"/>
</dbReference>
<dbReference type="AlphaFoldDB" id="A0A926EL33"/>
<dbReference type="InterPro" id="IPR050090">
    <property type="entry name" value="Tyrosine_recombinase_XerCD"/>
</dbReference>
<organism evidence="9 10">
    <name type="scientific">Zhenhengia yiwuensis</name>
    <dbReference type="NCBI Taxonomy" id="2763666"/>
    <lineage>
        <taxon>Bacteria</taxon>
        <taxon>Bacillati</taxon>
        <taxon>Bacillota</taxon>
        <taxon>Clostridia</taxon>
        <taxon>Lachnospirales</taxon>
        <taxon>Lachnospiraceae</taxon>
        <taxon>Zhenhengia</taxon>
    </lineage>
</organism>
<accession>A0A926EL33</accession>
<evidence type="ECO:0000256" key="4">
    <source>
        <dbReference type="ARBA" id="ARBA00023125"/>
    </source>
</evidence>
<name>A0A926EL33_9FIRM</name>
<feature type="domain" description="Core-binding (CB)" evidence="8">
    <location>
        <begin position="13"/>
        <end position="95"/>
    </location>
</feature>
<sequence>MKRKQVAIKISDYSLKNCIQEFIDDCSIRNLSSDTLSNYMHTLSYFIDYTGNKSMEDVSQRDINDFTRYMRKKGNTDSTIATRLSILKIFFNSRGITFDYPPIKNKAPQKVPYTKDELQLLLAPPKRQTFTEYRNWCIANLLYSTGCRSSSCANLKIKDIDFINNTIYFSKSKGNKPYYVPLGSELKRVLKKYLSIYQHEDDDYLFITIYGDQLKRESMKLAMINYNKSRGVARTSMHLYRHTFAVDYLRSGGNIMYLKTIMNHHDIRITQKYLNIDIEDVKSNFDDYCPLNNMKRKAIKLNI</sequence>
<evidence type="ECO:0000259" key="7">
    <source>
        <dbReference type="PROSITE" id="PS51898"/>
    </source>
</evidence>
<reference evidence="9" key="1">
    <citation type="submission" date="2020-08" db="EMBL/GenBank/DDBJ databases">
        <title>Genome public.</title>
        <authorList>
            <person name="Liu C."/>
            <person name="Sun Q."/>
        </authorList>
    </citation>
    <scope>NUCLEOTIDE SEQUENCE</scope>
    <source>
        <strain evidence="9">NSJ-12</strain>
    </source>
</reference>
<dbReference type="Gene3D" id="1.10.443.10">
    <property type="entry name" value="Intergrase catalytic core"/>
    <property type="match status" value="1"/>
</dbReference>
<dbReference type="GO" id="GO:0006310">
    <property type="term" value="P:DNA recombination"/>
    <property type="evidence" value="ECO:0007669"/>
    <property type="project" value="UniProtKB-KW"/>
</dbReference>
<evidence type="ECO:0000256" key="2">
    <source>
        <dbReference type="ARBA" id="ARBA00008857"/>
    </source>
</evidence>
<dbReference type="GO" id="GO:0003677">
    <property type="term" value="F:DNA binding"/>
    <property type="evidence" value="ECO:0007669"/>
    <property type="project" value="UniProtKB-UniRule"/>
</dbReference>
<dbReference type="SUPFAM" id="SSF56349">
    <property type="entry name" value="DNA breaking-rejoining enzymes"/>
    <property type="match status" value="1"/>
</dbReference>
<evidence type="ECO:0000256" key="6">
    <source>
        <dbReference type="PROSITE-ProRule" id="PRU01248"/>
    </source>
</evidence>
<feature type="domain" description="Tyr recombinase" evidence="7">
    <location>
        <begin position="108"/>
        <end position="286"/>
    </location>
</feature>
<keyword evidence="3" id="KW-0229">DNA integration</keyword>
<dbReference type="CDD" id="cd00397">
    <property type="entry name" value="DNA_BRE_C"/>
    <property type="match status" value="1"/>
</dbReference>
<evidence type="ECO:0000313" key="9">
    <source>
        <dbReference type="EMBL" id="MBC8580470.1"/>
    </source>
</evidence>
<protein>
    <submittedName>
        <fullName evidence="9">Tyrosine-type recombinase/integrase</fullName>
    </submittedName>
</protein>
<evidence type="ECO:0000313" key="10">
    <source>
        <dbReference type="Proteomes" id="UP000655830"/>
    </source>
</evidence>
<dbReference type="Proteomes" id="UP000655830">
    <property type="component" value="Unassembled WGS sequence"/>
</dbReference>
<dbReference type="PROSITE" id="PS51898">
    <property type="entry name" value="TYR_RECOMBINASE"/>
    <property type="match status" value="1"/>
</dbReference>
<dbReference type="PANTHER" id="PTHR30349:SF41">
    <property type="entry name" value="INTEGRASE_RECOMBINASE PROTEIN MJ0367-RELATED"/>
    <property type="match status" value="1"/>
</dbReference>
<dbReference type="InterPro" id="IPR013762">
    <property type="entry name" value="Integrase-like_cat_sf"/>
</dbReference>